<protein>
    <submittedName>
        <fullName evidence="3">Tripartite tricarboxylate transporter substrate binding protein</fullName>
    </submittedName>
</protein>
<organism evidence="3 4">
    <name type="scientific">Ramlibacter pinisoli</name>
    <dbReference type="NCBI Taxonomy" id="2682844"/>
    <lineage>
        <taxon>Bacteria</taxon>
        <taxon>Pseudomonadati</taxon>
        <taxon>Pseudomonadota</taxon>
        <taxon>Betaproteobacteria</taxon>
        <taxon>Burkholderiales</taxon>
        <taxon>Comamonadaceae</taxon>
        <taxon>Ramlibacter</taxon>
    </lineage>
</organism>
<evidence type="ECO:0000313" key="4">
    <source>
        <dbReference type="Proteomes" id="UP000469385"/>
    </source>
</evidence>
<dbReference type="PIRSF" id="PIRSF017082">
    <property type="entry name" value="YflP"/>
    <property type="match status" value="1"/>
</dbReference>
<gene>
    <name evidence="3" type="ORF">GON04_06515</name>
</gene>
<dbReference type="PROSITE" id="PS51318">
    <property type="entry name" value="TAT"/>
    <property type="match status" value="1"/>
</dbReference>
<dbReference type="Proteomes" id="UP000469385">
    <property type="component" value="Unassembled WGS sequence"/>
</dbReference>
<dbReference type="InterPro" id="IPR042100">
    <property type="entry name" value="Bug_dom1"/>
</dbReference>
<accession>A0A6N8IQB7</accession>
<sequence>MASASRRQRSWRAPSRGAWPPSTRAAPPCYRSPSRRSERANQAGGFCMPTNHDPNRRAVLGAAAALAAGVPLATRAQAWPTKQVRLVVPYAPGGGNDLLARVLGEKLAPALGQPVVVENRAGAGAIVGTEYVARATPDGHTLLVAASGPIVFNPVLVSKLPYSPLQDLAPVSMIGSFPLILAVHEAFPARTLAELVAWSKNDANKPSYSYPAASFQLVMELLKSRTGLKALNVPYQGSAPSINAVMTQEVPMTLIDSGPIAALLKAGRLRALAVTSEQRLPAYPTVPTLREQGVDLVVNFWTGLLAPAGTPAAIVRRLQEETARAMALPDVVDRLQRVDIKPVTNSPAEFARTIAQEIELWTQVARDNNIRAS</sequence>
<dbReference type="Pfam" id="PF03401">
    <property type="entry name" value="TctC"/>
    <property type="match status" value="1"/>
</dbReference>
<dbReference type="AlphaFoldDB" id="A0A6N8IQB7"/>
<name>A0A6N8IQB7_9BURK</name>
<dbReference type="SUPFAM" id="SSF53850">
    <property type="entry name" value="Periplasmic binding protein-like II"/>
    <property type="match status" value="1"/>
</dbReference>
<keyword evidence="4" id="KW-1185">Reference proteome</keyword>
<comment type="caution">
    <text evidence="3">The sequence shown here is derived from an EMBL/GenBank/DDBJ whole genome shotgun (WGS) entry which is preliminary data.</text>
</comment>
<dbReference type="PANTHER" id="PTHR42928:SF5">
    <property type="entry name" value="BLR1237 PROTEIN"/>
    <property type="match status" value="1"/>
</dbReference>
<proteinExistence type="inferred from homology"/>
<dbReference type="EMBL" id="WSEL01000003">
    <property type="protein sequence ID" value="MVQ29089.1"/>
    <property type="molecule type" value="Genomic_DNA"/>
</dbReference>
<dbReference type="CDD" id="cd07012">
    <property type="entry name" value="PBP2_Bug_TTT"/>
    <property type="match status" value="1"/>
</dbReference>
<dbReference type="InterPro" id="IPR006311">
    <property type="entry name" value="TAT_signal"/>
</dbReference>
<reference evidence="3 4" key="1">
    <citation type="submission" date="2019-12" db="EMBL/GenBank/DDBJ databases">
        <authorList>
            <person name="Huq M.A."/>
        </authorList>
    </citation>
    <scope>NUCLEOTIDE SEQUENCE [LARGE SCALE GENOMIC DNA]</scope>
    <source>
        <strain evidence="3 4">MAH-25</strain>
    </source>
</reference>
<dbReference type="Gene3D" id="3.40.190.10">
    <property type="entry name" value="Periplasmic binding protein-like II"/>
    <property type="match status" value="1"/>
</dbReference>
<evidence type="ECO:0000313" key="3">
    <source>
        <dbReference type="EMBL" id="MVQ29089.1"/>
    </source>
</evidence>
<evidence type="ECO:0000256" key="1">
    <source>
        <dbReference type="ARBA" id="ARBA00006987"/>
    </source>
</evidence>
<comment type="similarity">
    <text evidence="1">Belongs to the UPF0065 (bug) family.</text>
</comment>
<evidence type="ECO:0000256" key="2">
    <source>
        <dbReference type="SAM" id="MobiDB-lite"/>
    </source>
</evidence>
<feature type="region of interest" description="Disordered" evidence="2">
    <location>
        <begin position="1"/>
        <end position="49"/>
    </location>
</feature>
<feature type="compositionally biased region" description="Basic residues" evidence="2">
    <location>
        <begin position="1"/>
        <end position="10"/>
    </location>
</feature>
<dbReference type="PANTHER" id="PTHR42928">
    <property type="entry name" value="TRICARBOXYLATE-BINDING PROTEIN"/>
    <property type="match status" value="1"/>
</dbReference>
<dbReference type="Gene3D" id="3.40.190.150">
    <property type="entry name" value="Bordetella uptake gene, domain 1"/>
    <property type="match status" value="1"/>
</dbReference>
<dbReference type="InterPro" id="IPR005064">
    <property type="entry name" value="BUG"/>
</dbReference>